<comment type="caution">
    <text evidence="3">The sequence shown here is derived from an EMBL/GenBank/DDBJ whole genome shotgun (WGS) entry which is preliminary data.</text>
</comment>
<gene>
    <name evidence="3" type="ORF">QBC34DRAFT_488660</name>
</gene>
<dbReference type="AlphaFoldDB" id="A0AAV9G694"/>
<evidence type="ECO:0000256" key="1">
    <source>
        <dbReference type="SAM" id="Phobius"/>
    </source>
</evidence>
<evidence type="ECO:0000256" key="2">
    <source>
        <dbReference type="SAM" id="SignalP"/>
    </source>
</evidence>
<organism evidence="3 4">
    <name type="scientific">Podospora aff. communis PSN243</name>
    <dbReference type="NCBI Taxonomy" id="3040156"/>
    <lineage>
        <taxon>Eukaryota</taxon>
        <taxon>Fungi</taxon>
        <taxon>Dikarya</taxon>
        <taxon>Ascomycota</taxon>
        <taxon>Pezizomycotina</taxon>
        <taxon>Sordariomycetes</taxon>
        <taxon>Sordariomycetidae</taxon>
        <taxon>Sordariales</taxon>
        <taxon>Podosporaceae</taxon>
        <taxon>Podospora</taxon>
    </lineage>
</organism>
<keyword evidence="1" id="KW-0472">Membrane</keyword>
<reference evidence="3" key="2">
    <citation type="submission" date="2023-05" db="EMBL/GenBank/DDBJ databases">
        <authorList>
            <consortium name="Lawrence Berkeley National Laboratory"/>
            <person name="Steindorff A."/>
            <person name="Hensen N."/>
            <person name="Bonometti L."/>
            <person name="Westerberg I."/>
            <person name="Brannstrom I.O."/>
            <person name="Guillou S."/>
            <person name="Cros-Aarteil S."/>
            <person name="Calhoun S."/>
            <person name="Haridas S."/>
            <person name="Kuo A."/>
            <person name="Mondo S."/>
            <person name="Pangilinan J."/>
            <person name="Riley R."/>
            <person name="Labutti K."/>
            <person name="Andreopoulos B."/>
            <person name="Lipzen A."/>
            <person name="Chen C."/>
            <person name="Yanf M."/>
            <person name="Daum C."/>
            <person name="Ng V."/>
            <person name="Clum A."/>
            <person name="Ohm R."/>
            <person name="Martin F."/>
            <person name="Silar P."/>
            <person name="Natvig D."/>
            <person name="Lalanne C."/>
            <person name="Gautier V."/>
            <person name="Ament-Velasquez S.L."/>
            <person name="Kruys A."/>
            <person name="Hutchinson M.I."/>
            <person name="Powell A.J."/>
            <person name="Barry K."/>
            <person name="Miller A.N."/>
            <person name="Grigoriev I.V."/>
            <person name="Debuchy R."/>
            <person name="Gladieux P."/>
            <person name="Thoren M.H."/>
            <person name="Johannesson H."/>
        </authorList>
    </citation>
    <scope>NUCLEOTIDE SEQUENCE</scope>
    <source>
        <strain evidence="3">PSN243</strain>
    </source>
</reference>
<feature type="transmembrane region" description="Helical" evidence="1">
    <location>
        <begin position="217"/>
        <end position="238"/>
    </location>
</feature>
<feature type="chain" id="PRO_5043384404" evidence="2">
    <location>
        <begin position="24"/>
        <end position="403"/>
    </location>
</feature>
<sequence length="403" mass="44911">MINPTRFFLLSLVSWSPCLPVSATIVYTNHFRDWYPQYSNMFTRIRDEECRAAYDTYLTGDKGSVPIDTTTGGGPNTVLTQPVINCLLNHTSEYVKNGMTSAQVLLGVLPSVLSVLSASVEEMSTLAIVARRPLLALLLSAGSPSVYFSRAFEYHDVVEILQVRDGRLRQWRPSRRRTQMLVSGVEYVVALAATANIVCMNWELGLRTVCSNWTDGIVAPTLWACLGVFLHVCGAFVLRLRVCAWRGLPGEVRERAEVKKQEVQHMQRGDIRVVHRWFRELPRRLREMVTKTEFVPSAACQYDARLLRSAENKTFLVASWLVSVATIAHVIFGTQIFSSITFIGSQDASVIVVRYVGSVALCRVVLMYELAGIREACVRPIILVDRGEVVVDDKTGVGGGMSS</sequence>
<proteinExistence type="predicted"/>
<feature type="signal peptide" evidence="2">
    <location>
        <begin position="1"/>
        <end position="23"/>
    </location>
</feature>
<reference evidence="3" key="1">
    <citation type="journal article" date="2023" name="Mol. Phylogenet. Evol.">
        <title>Genome-scale phylogeny and comparative genomics of the fungal order Sordariales.</title>
        <authorList>
            <person name="Hensen N."/>
            <person name="Bonometti L."/>
            <person name="Westerberg I."/>
            <person name="Brannstrom I.O."/>
            <person name="Guillou S."/>
            <person name="Cros-Aarteil S."/>
            <person name="Calhoun S."/>
            <person name="Haridas S."/>
            <person name="Kuo A."/>
            <person name="Mondo S."/>
            <person name="Pangilinan J."/>
            <person name="Riley R."/>
            <person name="LaButti K."/>
            <person name="Andreopoulos B."/>
            <person name="Lipzen A."/>
            <person name="Chen C."/>
            <person name="Yan M."/>
            <person name="Daum C."/>
            <person name="Ng V."/>
            <person name="Clum A."/>
            <person name="Steindorff A."/>
            <person name="Ohm R.A."/>
            <person name="Martin F."/>
            <person name="Silar P."/>
            <person name="Natvig D.O."/>
            <person name="Lalanne C."/>
            <person name="Gautier V."/>
            <person name="Ament-Velasquez S.L."/>
            <person name="Kruys A."/>
            <person name="Hutchinson M.I."/>
            <person name="Powell A.J."/>
            <person name="Barry K."/>
            <person name="Miller A.N."/>
            <person name="Grigoriev I.V."/>
            <person name="Debuchy R."/>
            <person name="Gladieux P."/>
            <person name="Hiltunen Thoren M."/>
            <person name="Johannesson H."/>
        </authorList>
    </citation>
    <scope>NUCLEOTIDE SEQUENCE</scope>
    <source>
        <strain evidence="3">PSN243</strain>
    </source>
</reference>
<name>A0AAV9G694_9PEZI</name>
<dbReference type="Proteomes" id="UP001321760">
    <property type="component" value="Unassembled WGS sequence"/>
</dbReference>
<keyword evidence="4" id="KW-1185">Reference proteome</keyword>
<evidence type="ECO:0000313" key="4">
    <source>
        <dbReference type="Proteomes" id="UP001321760"/>
    </source>
</evidence>
<accession>A0AAV9G694</accession>
<dbReference type="EMBL" id="MU866006">
    <property type="protein sequence ID" value="KAK4442805.1"/>
    <property type="molecule type" value="Genomic_DNA"/>
</dbReference>
<keyword evidence="2" id="KW-0732">Signal</keyword>
<feature type="transmembrane region" description="Helical" evidence="1">
    <location>
        <begin position="104"/>
        <end position="130"/>
    </location>
</feature>
<feature type="transmembrane region" description="Helical" evidence="1">
    <location>
        <begin position="315"/>
        <end position="336"/>
    </location>
</feature>
<feature type="transmembrane region" description="Helical" evidence="1">
    <location>
        <begin position="178"/>
        <end position="197"/>
    </location>
</feature>
<keyword evidence="1" id="KW-1133">Transmembrane helix</keyword>
<keyword evidence="1" id="KW-0812">Transmembrane</keyword>
<protein>
    <submittedName>
        <fullName evidence="3">Uncharacterized protein</fullName>
    </submittedName>
</protein>
<evidence type="ECO:0000313" key="3">
    <source>
        <dbReference type="EMBL" id="KAK4442805.1"/>
    </source>
</evidence>
<feature type="transmembrane region" description="Helical" evidence="1">
    <location>
        <begin position="348"/>
        <end position="366"/>
    </location>
</feature>